<comment type="caution">
    <text evidence="1">The sequence shown here is derived from an EMBL/GenBank/DDBJ whole genome shotgun (WGS) entry which is preliminary data.</text>
</comment>
<sequence length="259" mass="28173">MIDWSAVEAADHAVPAGQDPDRLVAALSRALADPDPEVRDGAPYRVLAAWIRRGTVPAARRLALGDEMAERFAHPEVQARTFAPLVLDMLVTRGDFRPAWVDAFERWYPAETDLRGHDARLGWLHAVAHGADLLGTFGLRPEVPPARMLALAAARLTAPTAHVYDQREDDRLASAAARILTRPDLTEDDATAWLEPLAADLRTLGRGPLPARASNLLRTLHALYLLADRGLRPAPGAAPVPLAHREAVKKRVGAVLDLL</sequence>
<protein>
    <submittedName>
        <fullName evidence="1">DUF2785 domain-containing protein</fullName>
    </submittedName>
</protein>
<keyword evidence="2" id="KW-1185">Reference proteome</keyword>
<dbReference type="RefSeq" id="WP_365510631.1">
    <property type="nucleotide sequence ID" value="NZ_JBFANW010000249.1"/>
</dbReference>
<proteinExistence type="predicted"/>
<gene>
    <name evidence="1" type="ORF">ACIO7M_03120</name>
</gene>
<dbReference type="InterPro" id="IPR021247">
    <property type="entry name" value="DUF2785"/>
</dbReference>
<name>A0ABW8EA35_STRT5</name>
<evidence type="ECO:0000313" key="2">
    <source>
        <dbReference type="Proteomes" id="UP001617351"/>
    </source>
</evidence>
<evidence type="ECO:0000313" key="1">
    <source>
        <dbReference type="EMBL" id="MFJ2820095.1"/>
    </source>
</evidence>
<accession>A0ABW8EA35</accession>
<dbReference type="Pfam" id="PF10978">
    <property type="entry name" value="DUF2785"/>
    <property type="match status" value="1"/>
</dbReference>
<dbReference type="Proteomes" id="UP001617351">
    <property type="component" value="Unassembled WGS sequence"/>
</dbReference>
<organism evidence="1 2">
    <name type="scientific">Streptomyces toxytricini</name>
    <name type="common">Actinomyces toxytricini</name>
    <dbReference type="NCBI Taxonomy" id="67369"/>
    <lineage>
        <taxon>Bacteria</taxon>
        <taxon>Bacillati</taxon>
        <taxon>Actinomycetota</taxon>
        <taxon>Actinomycetes</taxon>
        <taxon>Kitasatosporales</taxon>
        <taxon>Streptomycetaceae</taxon>
        <taxon>Streptomyces</taxon>
    </lineage>
</organism>
<reference evidence="1 2" key="1">
    <citation type="submission" date="2024-10" db="EMBL/GenBank/DDBJ databases">
        <title>The Natural Products Discovery Center: Release of the First 8490 Sequenced Strains for Exploring Actinobacteria Biosynthetic Diversity.</title>
        <authorList>
            <person name="Kalkreuter E."/>
            <person name="Kautsar S.A."/>
            <person name="Yang D."/>
            <person name="Bader C.D."/>
            <person name="Teijaro C.N."/>
            <person name="Fluegel L."/>
            <person name="Davis C.M."/>
            <person name="Simpson J.R."/>
            <person name="Lauterbach L."/>
            <person name="Steele A.D."/>
            <person name="Gui C."/>
            <person name="Meng S."/>
            <person name="Li G."/>
            <person name="Viehrig K."/>
            <person name="Ye F."/>
            <person name="Su P."/>
            <person name="Kiefer A.F."/>
            <person name="Nichols A."/>
            <person name="Cepeda A.J."/>
            <person name="Yan W."/>
            <person name="Fan B."/>
            <person name="Jiang Y."/>
            <person name="Adhikari A."/>
            <person name="Zheng C.-J."/>
            <person name="Schuster L."/>
            <person name="Cowan T.M."/>
            <person name="Smanski M.J."/>
            <person name="Chevrette M.G."/>
            <person name="De Carvalho L.P.S."/>
            <person name="Shen B."/>
        </authorList>
    </citation>
    <scope>NUCLEOTIDE SEQUENCE [LARGE SCALE GENOMIC DNA]</scope>
    <source>
        <strain evidence="1 2">NPDC087220</strain>
    </source>
</reference>
<dbReference type="EMBL" id="JBIUYY010000001">
    <property type="protein sequence ID" value="MFJ2820095.1"/>
    <property type="molecule type" value="Genomic_DNA"/>
</dbReference>